<comment type="caution">
    <text evidence="3">The sequence shown here is derived from an EMBL/GenBank/DDBJ whole genome shotgun (WGS) entry which is preliminary data.</text>
</comment>
<organism evidence="3 4">
    <name type="scientific">Rhodococcus gannanensis</name>
    <dbReference type="NCBI Taxonomy" id="1960308"/>
    <lineage>
        <taxon>Bacteria</taxon>
        <taxon>Bacillati</taxon>
        <taxon>Actinomycetota</taxon>
        <taxon>Actinomycetes</taxon>
        <taxon>Mycobacteriales</taxon>
        <taxon>Nocardiaceae</taxon>
        <taxon>Rhodococcus</taxon>
    </lineage>
</organism>
<name>A0ABW4PCR1_9NOCA</name>
<dbReference type="EMBL" id="JBHUFB010000020">
    <property type="protein sequence ID" value="MFD1814870.1"/>
    <property type="molecule type" value="Genomic_DNA"/>
</dbReference>
<keyword evidence="4" id="KW-1185">Reference proteome</keyword>
<proteinExistence type="predicted"/>
<dbReference type="SMART" id="SM00862">
    <property type="entry name" value="Trans_reg_C"/>
    <property type="match status" value="1"/>
</dbReference>
<dbReference type="InterPro" id="IPR003018">
    <property type="entry name" value="GAF"/>
</dbReference>
<dbReference type="Gene3D" id="3.30.450.40">
    <property type="match status" value="1"/>
</dbReference>
<keyword evidence="1" id="KW-0238">DNA-binding</keyword>
<dbReference type="Pfam" id="PF01590">
    <property type="entry name" value="GAF"/>
    <property type="match status" value="1"/>
</dbReference>
<accession>A0ABW4PCR1</accession>
<evidence type="ECO:0000313" key="3">
    <source>
        <dbReference type="EMBL" id="MFD1814870.1"/>
    </source>
</evidence>
<evidence type="ECO:0000313" key="4">
    <source>
        <dbReference type="Proteomes" id="UP001597286"/>
    </source>
</evidence>
<evidence type="ECO:0000259" key="2">
    <source>
        <dbReference type="SMART" id="SM00862"/>
    </source>
</evidence>
<protein>
    <submittedName>
        <fullName evidence="3">GAF domain-containing protein</fullName>
    </submittedName>
</protein>
<sequence>MALQSSTPHGNPWVAVRPGDDVAELARTVSSAHRAFVSGDHAIRQDRPGGPVRSVVLDSWLRSRDRGVNPDLVGDHLDLDGVELERYRSTHPMAPIRPVVRKLLVEDIADTGLLVAISDAAGRLLWVEGDSTARDRAVSMHFVEGADWSEDRVGTNAPGTALAVDQCVQIFGAEHFSSAVHDWSCSAAPVHDPVTGRILGAIDITGGPRVAEPHVLALVRATVAAAEAELRLNLLSSPGLYLPDAHGMHTPEAHPRLAVLGSERPTLVVGGDRIALSRRHAEILLILAHRPEGVSGDQLAVLLDEAELDSVTVRAEMSRLRKVFGAERLESRPYRIRGELGSDVADVGRALDRGDAAAALAAYRGPVLPGSVAPGVEEIRDQLRARMRAALLRSADESLLARWTATPDGREDSAAWSAYLSSIDRRSPMYDQVRARIAIFDEQFGH</sequence>
<feature type="domain" description="OmpR/PhoB-type" evidence="2">
    <location>
        <begin position="271"/>
        <end position="336"/>
    </location>
</feature>
<dbReference type="RefSeq" id="WP_378487336.1">
    <property type="nucleotide sequence ID" value="NZ_JBHUFB010000020.1"/>
</dbReference>
<gene>
    <name evidence="3" type="ORF">ACFSJG_21840</name>
</gene>
<reference evidence="4" key="1">
    <citation type="journal article" date="2019" name="Int. J. Syst. Evol. Microbiol.">
        <title>The Global Catalogue of Microorganisms (GCM) 10K type strain sequencing project: providing services to taxonomists for standard genome sequencing and annotation.</title>
        <authorList>
            <consortium name="The Broad Institute Genomics Platform"/>
            <consortium name="The Broad Institute Genome Sequencing Center for Infectious Disease"/>
            <person name="Wu L."/>
            <person name="Ma J."/>
        </authorList>
    </citation>
    <scope>NUCLEOTIDE SEQUENCE [LARGE SCALE GENOMIC DNA]</scope>
    <source>
        <strain evidence="4">DT72</strain>
    </source>
</reference>
<dbReference type="Proteomes" id="UP001597286">
    <property type="component" value="Unassembled WGS sequence"/>
</dbReference>
<dbReference type="InterPro" id="IPR001867">
    <property type="entry name" value="OmpR/PhoB-type_DNA-bd"/>
</dbReference>
<evidence type="ECO:0000256" key="1">
    <source>
        <dbReference type="ARBA" id="ARBA00023125"/>
    </source>
</evidence>
<dbReference type="InterPro" id="IPR029016">
    <property type="entry name" value="GAF-like_dom_sf"/>
</dbReference>